<dbReference type="Gene3D" id="1.10.555.10">
    <property type="entry name" value="Rho GTPase activation protein"/>
    <property type="match status" value="1"/>
</dbReference>
<feature type="non-terminal residue" evidence="7">
    <location>
        <position position="641"/>
    </location>
</feature>
<evidence type="ECO:0000256" key="2">
    <source>
        <dbReference type="ARBA" id="ARBA00022553"/>
    </source>
</evidence>
<dbReference type="SMART" id="SM00324">
    <property type="entry name" value="RhoGAP"/>
    <property type="match status" value="1"/>
</dbReference>
<feature type="compositionally biased region" description="Low complexity" evidence="4">
    <location>
        <begin position="396"/>
        <end position="407"/>
    </location>
</feature>
<dbReference type="GO" id="GO:0007015">
    <property type="term" value="P:actin filament organization"/>
    <property type="evidence" value="ECO:0007669"/>
    <property type="project" value="TreeGrafter"/>
</dbReference>
<dbReference type="PROSITE" id="PS50238">
    <property type="entry name" value="RHOGAP"/>
    <property type="match status" value="1"/>
</dbReference>
<feature type="compositionally biased region" description="Basic and acidic residues" evidence="4">
    <location>
        <begin position="548"/>
        <end position="558"/>
    </location>
</feature>
<gene>
    <name evidence="7" type="primary">Arhgap25</name>
    <name evidence="7" type="ORF">MIOMAC_R11630</name>
</gene>
<sequence>ARSRSVMSGDPVGARPGSPSTLERPLKLGWLKKQRSIVKNWQQRYFVLKGQQLYYYKDEDDAKPQQREQKGCVCSPPVPSVRDAQTFCVAGVAGEQPRAGQDPCVLMASSQCEMEEWVKSIRRALGSAAGGKGGRGSAGRGGLLPSSVFGQRLAETMAYEQKFGQPQVPILVQKCAEFIREHGLSEEGIFRLPGQDNLVKELRDAFDAGERPSFDRDTDVHTVASLFKLYLRELPEPVVPWTQYEDFLLCGQALDADETKGHQELLKQLSLLPRDNYNLLSYICRFLHEIQLNSSVNKMSVDNLATVIGVNLIRPKIEDPATIMRGTPRVQKVMTVMISDHENLFPLSKDVPLSPPAPQNDKKAPVPRSSVGWGAAEDPAVPRAMIQRRMRDDPNSSGSPGPAASSSAHREDKEPQDTLGTWKMQPRKRTQTLPNRKSLLAAAAPGDKGSQEKRDVFGSDFWKGSPGSSSRPAIPDGHKRTLSHDLFKLLDFHRVATCDNIPPSPPESGDGSGSSPSPCSSISDREFLPCPSPSHEPREPASPATEGPKPDQESREFLHNEVLRLEKEMEAQKNDYEEQIKSLQKENYEVWAKVVRLNQDIEREKKKSEELELKLMSVERSREDVEKKNKELEEEIKKLSK</sequence>
<evidence type="ECO:0000313" key="7">
    <source>
        <dbReference type="EMBL" id="NWT05553.1"/>
    </source>
</evidence>
<dbReference type="InterPro" id="IPR000198">
    <property type="entry name" value="RhoGAP_dom"/>
</dbReference>
<keyword evidence="2" id="KW-0597">Phosphoprotein</keyword>
<keyword evidence="3" id="KW-0175">Coiled coil</keyword>
<dbReference type="GO" id="GO:0007165">
    <property type="term" value="P:signal transduction"/>
    <property type="evidence" value="ECO:0007669"/>
    <property type="project" value="InterPro"/>
</dbReference>
<dbReference type="GO" id="GO:0051058">
    <property type="term" value="P:negative regulation of small GTPase mediated signal transduction"/>
    <property type="evidence" value="ECO:0007669"/>
    <property type="project" value="TreeGrafter"/>
</dbReference>
<dbReference type="SUPFAM" id="SSF48350">
    <property type="entry name" value="GTPase activation domain, GAP"/>
    <property type="match status" value="1"/>
</dbReference>
<feature type="domain" description="Rho-GAP" evidence="6">
    <location>
        <begin position="151"/>
        <end position="345"/>
    </location>
</feature>
<dbReference type="EMBL" id="VYZC01000861">
    <property type="protein sequence ID" value="NWT05553.1"/>
    <property type="molecule type" value="Genomic_DNA"/>
</dbReference>
<evidence type="ECO:0000259" key="6">
    <source>
        <dbReference type="PROSITE" id="PS50238"/>
    </source>
</evidence>
<dbReference type="GO" id="GO:0001891">
    <property type="term" value="C:phagocytic cup"/>
    <property type="evidence" value="ECO:0007669"/>
    <property type="project" value="TreeGrafter"/>
</dbReference>
<evidence type="ECO:0000259" key="5">
    <source>
        <dbReference type="PROSITE" id="PS50003"/>
    </source>
</evidence>
<dbReference type="PANTHER" id="PTHR15228:SF20">
    <property type="entry name" value="RHO GTPASE-ACTIVATING PROTEIN 25"/>
    <property type="match status" value="1"/>
</dbReference>
<keyword evidence="1" id="KW-0343">GTPase activation</keyword>
<organism evidence="7 8">
    <name type="scientific">Mionectes macconnelli</name>
    <name type="common">McConnell's flycatcher</name>
    <dbReference type="NCBI Taxonomy" id="254557"/>
    <lineage>
        <taxon>Eukaryota</taxon>
        <taxon>Metazoa</taxon>
        <taxon>Chordata</taxon>
        <taxon>Craniata</taxon>
        <taxon>Vertebrata</taxon>
        <taxon>Euteleostomi</taxon>
        <taxon>Archelosauria</taxon>
        <taxon>Archosauria</taxon>
        <taxon>Dinosauria</taxon>
        <taxon>Saurischia</taxon>
        <taxon>Theropoda</taxon>
        <taxon>Coelurosauria</taxon>
        <taxon>Aves</taxon>
        <taxon>Neognathae</taxon>
        <taxon>Neoaves</taxon>
        <taxon>Telluraves</taxon>
        <taxon>Australaves</taxon>
        <taxon>Passeriformes</taxon>
        <taxon>Tyrannidae</taxon>
        <taxon>Mionectes</taxon>
    </lineage>
</organism>
<dbReference type="CDD" id="cd04390">
    <property type="entry name" value="RhoGAP_ARHGAP22_24_25"/>
    <property type="match status" value="1"/>
</dbReference>
<feature type="region of interest" description="Disordered" evidence="4">
    <location>
        <begin position="1"/>
        <end position="21"/>
    </location>
</feature>
<keyword evidence="8" id="KW-1185">Reference proteome</keyword>
<dbReference type="InterPro" id="IPR051025">
    <property type="entry name" value="RhoGAP"/>
</dbReference>
<evidence type="ECO:0000256" key="4">
    <source>
        <dbReference type="SAM" id="MobiDB-lite"/>
    </source>
</evidence>
<dbReference type="AlphaFoldDB" id="A0A7K5KIV3"/>
<feature type="domain" description="PH" evidence="5">
    <location>
        <begin position="24"/>
        <end position="126"/>
    </location>
</feature>
<evidence type="ECO:0000256" key="1">
    <source>
        <dbReference type="ARBA" id="ARBA00022468"/>
    </source>
</evidence>
<dbReference type="PANTHER" id="PTHR15228">
    <property type="entry name" value="SPERMATHECAL PHYSIOLOGY VARIANT"/>
    <property type="match status" value="1"/>
</dbReference>
<dbReference type="SUPFAM" id="SSF50729">
    <property type="entry name" value="PH domain-like"/>
    <property type="match status" value="1"/>
</dbReference>
<evidence type="ECO:0000256" key="3">
    <source>
        <dbReference type="ARBA" id="ARBA00023054"/>
    </source>
</evidence>
<dbReference type="GO" id="GO:0006911">
    <property type="term" value="P:phagocytosis, engulfment"/>
    <property type="evidence" value="ECO:0007669"/>
    <property type="project" value="TreeGrafter"/>
</dbReference>
<protein>
    <submittedName>
        <fullName evidence="7">RHG25 protein</fullName>
    </submittedName>
</protein>
<dbReference type="SMART" id="SM00233">
    <property type="entry name" value="PH"/>
    <property type="match status" value="1"/>
</dbReference>
<dbReference type="GO" id="GO:0005096">
    <property type="term" value="F:GTPase activator activity"/>
    <property type="evidence" value="ECO:0007669"/>
    <property type="project" value="UniProtKB-KW"/>
</dbReference>
<dbReference type="FunFam" id="1.10.555.10:FF:000015">
    <property type="entry name" value="rho GTPase-activating protein 25 isoform X1"/>
    <property type="match status" value="1"/>
</dbReference>
<feature type="compositionally biased region" description="Low complexity" evidence="4">
    <location>
        <begin position="507"/>
        <end position="522"/>
    </location>
</feature>
<accession>A0A7K5KIV3</accession>
<dbReference type="Proteomes" id="UP000525714">
    <property type="component" value="Unassembled WGS sequence"/>
</dbReference>
<evidence type="ECO:0000313" key="8">
    <source>
        <dbReference type="Proteomes" id="UP000525714"/>
    </source>
</evidence>
<dbReference type="Pfam" id="PF00169">
    <property type="entry name" value="PH"/>
    <property type="match status" value="1"/>
</dbReference>
<dbReference type="InterPro" id="IPR011993">
    <property type="entry name" value="PH-like_dom_sf"/>
</dbReference>
<proteinExistence type="predicted"/>
<name>A0A7K5KIV3_9TYRA</name>
<feature type="region of interest" description="Disordered" evidence="4">
    <location>
        <begin position="619"/>
        <end position="641"/>
    </location>
</feature>
<dbReference type="Gene3D" id="2.30.29.30">
    <property type="entry name" value="Pleckstrin-homology domain (PH domain)/Phosphotyrosine-binding domain (PTB)"/>
    <property type="match status" value="1"/>
</dbReference>
<dbReference type="InterPro" id="IPR008936">
    <property type="entry name" value="Rho_GTPase_activation_prot"/>
</dbReference>
<dbReference type="InterPro" id="IPR001849">
    <property type="entry name" value="PH_domain"/>
</dbReference>
<comment type="caution">
    <text evidence="7">The sequence shown here is derived from an EMBL/GenBank/DDBJ whole genome shotgun (WGS) entry which is preliminary data.</text>
</comment>
<feature type="region of interest" description="Disordered" evidence="4">
    <location>
        <begin position="347"/>
        <end position="479"/>
    </location>
</feature>
<feature type="region of interest" description="Disordered" evidence="4">
    <location>
        <begin position="498"/>
        <end position="558"/>
    </location>
</feature>
<feature type="non-terminal residue" evidence="7">
    <location>
        <position position="1"/>
    </location>
</feature>
<dbReference type="PROSITE" id="PS50003">
    <property type="entry name" value="PH_DOMAIN"/>
    <property type="match status" value="1"/>
</dbReference>
<reference evidence="7 8" key="1">
    <citation type="submission" date="2019-09" db="EMBL/GenBank/DDBJ databases">
        <title>Bird 10,000 Genomes (B10K) Project - Family phase.</title>
        <authorList>
            <person name="Zhang G."/>
        </authorList>
    </citation>
    <scope>NUCLEOTIDE SEQUENCE [LARGE SCALE GENOMIC DNA]</scope>
    <source>
        <strain evidence="7">B10K-DU-003-16</strain>
        <tissue evidence="7">Mixed tissue sample</tissue>
    </source>
</reference>
<dbReference type="Pfam" id="PF00620">
    <property type="entry name" value="RhoGAP"/>
    <property type="match status" value="1"/>
</dbReference>